<dbReference type="AlphaFoldDB" id="E1RDY5"/>
<dbReference type="HAMAP" id="MF_00545">
    <property type="entry name" value="Ribosomal_eS24"/>
    <property type="match status" value="1"/>
</dbReference>
<dbReference type="GO" id="GO:0006412">
    <property type="term" value="P:translation"/>
    <property type="evidence" value="ECO:0007669"/>
    <property type="project" value="UniProtKB-UniRule"/>
</dbReference>
<comment type="similarity">
    <text evidence="3">Belongs to the eukaryotic ribosomal protein eS24 family.</text>
</comment>
<evidence type="ECO:0000313" key="4">
    <source>
        <dbReference type="EMBL" id="ADN34876.1"/>
    </source>
</evidence>
<dbReference type="GO" id="GO:0003735">
    <property type="term" value="F:structural constituent of ribosome"/>
    <property type="evidence" value="ECO:0007669"/>
    <property type="project" value="InterPro"/>
</dbReference>
<keyword evidence="2 3" id="KW-0687">Ribonucleoprotein</keyword>
<dbReference type="eggNOG" id="arCOG04182">
    <property type="taxonomic scope" value="Archaea"/>
</dbReference>
<protein>
    <recommendedName>
        <fullName evidence="3">Small ribosomal subunit protein eS24</fullName>
    </recommendedName>
</protein>
<dbReference type="HOGENOM" id="CLU_107248_3_1_2"/>
<dbReference type="InterPro" id="IPR012678">
    <property type="entry name" value="Ribosomal_uL23/eL15/eS24_sf"/>
</dbReference>
<dbReference type="EMBL" id="CP002117">
    <property type="protein sequence ID" value="ADN34876.1"/>
    <property type="molecule type" value="Genomic_DNA"/>
</dbReference>
<keyword evidence="1 3" id="KW-0689">Ribosomal protein</keyword>
<evidence type="ECO:0000256" key="1">
    <source>
        <dbReference type="ARBA" id="ARBA00022980"/>
    </source>
</evidence>
<dbReference type="GO" id="GO:0005840">
    <property type="term" value="C:ribosome"/>
    <property type="evidence" value="ECO:0007669"/>
    <property type="project" value="UniProtKB-KW"/>
</dbReference>
<keyword evidence="5" id="KW-1185">Reference proteome</keyword>
<reference evidence="4 5" key="1">
    <citation type="journal article" date="2010" name="Stand. Genomic Sci.">
        <title>Complete genome sequence of Methanoplanus petrolearius type strain (SEBR 4847).</title>
        <authorList>
            <person name="Brambilla E."/>
            <person name="Djao O.D."/>
            <person name="Daligault H."/>
            <person name="Lapidus A."/>
            <person name="Lucas S."/>
            <person name="Hammon N."/>
            <person name="Nolan M."/>
            <person name="Tice H."/>
            <person name="Cheng J.F."/>
            <person name="Han C."/>
            <person name="Tapia R."/>
            <person name="Goodwin L."/>
            <person name="Pitluck S."/>
            <person name="Liolios K."/>
            <person name="Ivanova N."/>
            <person name="Mavromatis K."/>
            <person name="Mikhailova N."/>
            <person name="Pati A."/>
            <person name="Chen A."/>
            <person name="Palaniappan K."/>
            <person name="Land M."/>
            <person name="Hauser L."/>
            <person name="Chang Y.J."/>
            <person name="Jeffries C.D."/>
            <person name="Rohde M."/>
            <person name="Spring S."/>
            <person name="Sikorski J."/>
            <person name="Goker M."/>
            <person name="Woyke T."/>
            <person name="Bristow J."/>
            <person name="Eisen J.A."/>
            <person name="Markowitz V."/>
            <person name="Hugenholtz P."/>
            <person name="Kyrpides N.C."/>
            <person name="Klenk H.P."/>
        </authorList>
    </citation>
    <scope>NUCLEOTIDE SEQUENCE [LARGE SCALE GENOMIC DNA]</scope>
    <source>
        <strain evidence="5">DSM 11571 / OCM 486 / SEBR 4847</strain>
    </source>
</reference>
<proteinExistence type="inferred from homology"/>
<accession>E1RDY5</accession>
<sequence>MDFEFIKEEENKLLNRTELDFVLTYDGATPSRKEILGKLCALRNVSPELCVLGSMKTEFGKQEIAGQARVYQDAEVLKSTELNHVIENSTFTAEAAEAAEEGAEE</sequence>
<dbReference type="InterPro" id="IPR001976">
    <property type="entry name" value="Ribosomal_eS24"/>
</dbReference>
<dbReference type="OrthoDB" id="27533at2157"/>
<organism evidence="4 5">
    <name type="scientific">Methanolacinia petrolearia (strain DSM 11571 / OCM 486 / SEBR 4847)</name>
    <name type="common">Methanoplanus petrolearius</name>
    <dbReference type="NCBI Taxonomy" id="679926"/>
    <lineage>
        <taxon>Archaea</taxon>
        <taxon>Methanobacteriati</taxon>
        <taxon>Methanobacteriota</taxon>
        <taxon>Stenosarchaea group</taxon>
        <taxon>Methanomicrobia</taxon>
        <taxon>Methanomicrobiales</taxon>
        <taxon>Methanomicrobiaceae</taxon>
        <taxon>Methanolacinia</taxon>
    </lineage>
</organism>
<dbReference type="SUPFAM" id="SSF54189">
    <property type="entry name" value="Ribosomal proteins S24e, L23 and L15e"/>
    <property type="match status" value="1"/>
</dbReference>
<name>E1RDY5_METP4</name>
<dbReference type="STRING" id="679926.Mpet_0095"/>
<dbReference type="Proteomes" id="UP000006565">
    <property type="component" value="Chromosome"/>
</dbReference>
<evidence type="ECO:0000313" key="5">
    <source>
        <dbReference type="Proteomes" id="UP000006565"/>
    </source>
</evidence>
<evidence type="ECO:0000256" key="2">
    <source>
        <dbReference type="ARBA" id="ARBA00023274"/>
    </source>
</evidence>
<dbReference type="Gene3D" id="3.30.70.330">
    <property type="match status" value="1"/>
</dbReference>
<dbReference type="Pfam" id="PF01282">
    <property type="entry name" value="Ribosomal_S24e"/>
    <property type="match status" value="1"/>
</dbReference>
<dbReference type="InterPro" id="IPR012677">
    <property type="entry name" value="Nucleotide-bd_a/b_plait_sf"/>
</dbReference>
<dbReference type="GeneID" id="9742533"/>
<evidence type="ECO:0000256" key="3">
    <source>
        <dbReference type="HAMAP-Rule" id="MF_00545"/>
    </source>
</evidence>
<gene>
    <name evidence="3" type="primary">rps24e</name>
    <name evidence="4" type="ordered locus">Mpet_0095</name>
</gene>
<dbReference type="KEGG" id="mpi:Mpet_0095"/>
<dbReference type="RefSeq" id="WP_013328055.1">
    <property type="nucleotide sequence ID" value="NC_014507.1"/>
</dbReference>
<dbReference type="GO" id="GO:1990904">
    <property type="term" value="C:ribonucleoprotein complex"/>
    <property type="evidence" value="ECO:0007669"/>
    <property type="project" value="UniProtKB-KW"/>
</dbReference>